<dbReference type="GO" id="GO:0016758">
    <property type="term" value="F:hexosyltransferase activity"/>
    <property type="evidence" value="ECO:0007669"/>
    <property type="project" value="UniProtKB-ARBA"/>
</dbReference>
<dbReference type="EMBL" id="QLLR01000002">
    <property type="protein sequence ID" value="RAJ35441.1"/>
    <property type="molecule type" value="Genomic_DNA"/>
</dbReference>
<dbReference type="InterPro" id="IPR029044">
    <property type="entry name" value="Nucleotide-diphossugar_trans"/>
</dbReference>
<dbReference type="AlphaFoldDB" id="A0A327T2G9"/>
<organism evidence="2 3">
    <name type="scientific">Pedobacter cryoconitis</name>
    <dbReference type="NCBI Taxonomy" id="188932"/>
    <lineage>
        <taxon>Bacteria</taxon>
        <taxon>Pseudomonadati</taxon>
        <taxon>Bacteroidota</taxon>
        <taxon>Sphingobacteriia</taxon>
        <taxon>Sphingobacteriales</taxon>
        <taxon>Sphingobacteriaceae</taxon>
        <taxon>Pedobacter</taxon>
    </lineage>
</organism>
<protein>
    <submittedName>
        <fullName evidence="2">Glycosyl transferase family 2</fullName>
    </submittedName>
</protein>
<evidence type="ECO:0000313" key="3">
    <source>
        <dbReference type="Proteomes" id="UP000249754"/>
    </source>
</evidence>
<dbReference type="Proteomes" id="UP000249754">
    <property type="component" value="Unassembled WGS sequence"/>
</dbReference>
<dbReference type="PANTHER" id="PTHR22916:SF3">
    <property type="entry name" value="UDP-GLCNAC:BETAGAL BETA-1,3-N-ACETYLGLUCOSAMINYLTRANSFERASE-LIKE PROTEIN 1"/>
    <property type="match status" value="1"/>
</dbReference>
<reference evidence="2 3" key="1">
    <citation type="submission" date="2018-06" db="EMBL/GenBank/DDBJ databases">
        <title>Genomic Encyclopedia of Archaeal and Bacterial Type Strains, Phase II (KMG-II): from individual species to whole genera.</title>
        <authorList>
            <person name="Goeker M."/>
        </authorList>
    </citation>
    <scope>NUCLEOTIDE SEQUENCE [LARGE SCALE GENOMIC DNA]</scope>
    <source>
        <strain evidence="2 3">DSM 14825</strain>
    </source>
</reference>
<dbReference type="RefSeq" id="WP_111632324.1">
    <property type="nucleotide sequence ID" value="NZ_QLLR01000002.1"/>
</dbReference>
<feature type="domain" description="Glycosyltransferase 2-like" evidence="1">
    <location>
        <begin position="9"/>
        <end position="113"/>
    </location>
</feature>
<name>A0A327T2G9_9SPHI</name>
<proteinExistence type="predicted"/>
<dbReference type="OrthoDB" id="597270at2"/>
<evidence type="ECO:0000313" key="2">
    <source>
        <dbReference type="EMBL" id="RAJ35441.1"/>
    </source>
</evidence>
<evidence type="ECO:0000259" key="1">
    <source>
        <dbReference type="Pfam" id="PF00535"/>
    </source>
</evidence>
<comment type="caution">
    <text evidence="2">The sequence shown here is derived from an EMBL/GenBank/DDBJ whole genome shotgun (WGS) entry which is preliminary data.</text>
</comment>
<dbReference type="PANTHER" id="PTHR22916">
    <property type="entry name" value="GLYCOSYLTRANSFERASE"/>
    <property type="match status" value="1"/>
</dbReference>
<keyword evidence="2" id="KW-0808">Transferase</keyword>
<accession>A0A327T2G9</accession>
<gene>
    <name evidence="2" type="ORF">LY11_00684</name>
</gene>
<dbReference type="CDD" id="cd00761">
    <property type="entry name" value="Glyco_tranf_GTA_type"/>
    <property type="match status" value="1"/>
</dbReference>
<dbReference type="Pfam" id="PF00535">
    <property type="entry name" value="Glycos_transf_2"/>
    <property type="match status" value="1"/>
</dbReference>
<sequence>MNQSYPLISCICITSNRPAQLSVAISCFVAQNYPNKELVISYPKNDLSSKEVVENVRKDESWKIMLIERPADESLGNARNHLIAKCSGDYVCIWDDDDWYHPSRLTYQFNSMQIIGQRYQASVLSQILLYDATTKKAYQSFSYTWDGTILCRKEILLQNQYANANLGEDTHVITFLSGRKLLHQIEGVPFLYVYIYHGTNSWNYKHFEYFMNKSLLLDEEITADIIKMINN</sequence>
<dbReference type="InterPro" id="IPR001173">
    <property type="entry name" value="Glyco_trans_2-like"/>
</dbReference>
<dbReference type="SUPFAM" id="SSF53448">
    <property type="entry name" value="Nucleotide-diphospho-sugar transferases"/>
    <property type="match status" value="1"/>
</dbReference>
<dbReference type="Gene3D" id="3.90.550.10">
    <property type="entry name" value="Spore Coat Polysaccharide Biosynthesis Protein SpsA, Chain A"/>
    <property type="match status" value="1"/>
</dbReference>